<comment type="caution">
    <text evidence="2">The sequence shown here is derived from an EMBL/GenBank/DDBJ whole genome shotgun (WGS) entry which is preliminary data.</text>
</comment>
<dbReference type="InterPro" id="IPR011646">
    <property type="entry name" value="KAP_P-loop"/>
</dbReference>
<evidence type="ECO:0000313" key="3">
    <source>
        <dbReference type="Proteomes" id="UP000290481"/>
    </source>
</evidence>
<dbReference type="AlphaFoldDB" id="A0A4Q0HN29"/>
<gene>
    <name evidence="2" type="ORF">B4O85_24380</name>
</gene>
<accession>A0A4Q0HN29</accession>
<proteinExistence type="predicted"/>
<evidence type="ECO:0000259" key="1">
    <source>
        <dbReference type="Pfam" id="PF07693"/>
    </source>
</evidence>
<dbReference type="SUPFAM" id="SSF52540">
    <property type="entry name" value="P-loop containing nucleoside triphosphate hydrolases"/>
    <property type="match status" value="1"/>
</dbReference>
<dbReference type="Proteomes" id="UP000290481">
    <property type="component" value="Unassembled WGS sequence"/>
</dbReference>
<reference evidence="2 3" key="1">
    <citation type="submission" date="2017-03" db="EMBL/GenBank/DDBJ databases">
        <title>Pseudomonas azotoformans: Salt tolerant bacteria having multiple plant growth promoting attributes.</title>
        <authorList>
            <person name="Srivastava A.K."/>
            <person name="Sharma A."/>
            <person name="Srivastava A.K."/>
            <person name="Jamali H."/>
            <person name="Yadav J."/>
            <person name="Srivastava R."/>
            <person name="Kashyap P.L."/>
            <person name="Chakdar H."/>
            <person name="Saxena A.K."/>
        </authorList>
    </citation>
    <scope>NUCLEOTIDE SEQUENCE [LARGE SCALE GENOMIC DNA]</scope>
    <source>
        <strain evidence="2 3">SC 14</strain>
    </source>
</reference>
<dbReference type="RefSeq" id="WP_057975781.1">
    <property type="nucleotide sequence ID" value="NZ_MZZJ01000011.1"/>
</dbReference>
<name>A0A4Q0HN29_PSEAZ</name>
<dbReference type="Gene3D" id="3.40.50.300">
    <property type="entry name" value="P-loop containing nucleotide triphosphate hydrolases"/>
    <property type="match status" value="1"/>
</dbReference>
<organism evidence="2 3">
    <name type="scientific">Pseudomonas azotoformans</name>
    <dbReference type="NCBI Taxonomy" id="47878"/>
    <lineage>
        <taxon>Bacteria</taxon>
        <taxon>Pseudomonadati</taxon>
        <taxon>Pseudomonadota</taxon>
        <taxon>Gammaproteobacteria</taxon>
        <taxon>Pseudomonadales</taxon>
        <taxon>Pseudomonadaceae</taxon>
        <taxon>Pseudomonas</taxon>
    </lineage>
</organism>
<sequence>MKTSIQTAADALQNALSNPAYKVIALTGKWGTGKTHLWQTLSPKSKDILEISAFGVKSVEDIKIKLFQDSVKLINGKTKDFAASAISVLEAIPKKFLGLSISDAALTLLPQMVKGKTIVIDDIERKNKSLEISEILGLINECAGKYGAKFLLILNTDSMEDKQLWQGLHEKIIDKEIALNPSPEDSFKIAADGLNTPLIAIAKEVFAEHKIKNIRIIKKTLQALVEIMPKQNSLPESLYRAYIPTVIFLGICYFRGFSNGLTLDYLANHIFMQPQESENEEWNVMINKFSIRANKFSELAIDYFRLGVTGHEDMALFFKPLKENVQRAEFQNRLEAFTTELYWNLEQTESHVQSFLQSLRKDIYRLDAGQIVRLFDDLQLHGYSKEAESSLSAWLKEAEGDADAYKKLEYVYRERVPKRLWELKAKLNPPKENILSLKDAVQNYLLKSQLTQKEINTLSSSTFLEYEATLMSLTTAELKDFFELHFRLGEKRESYWRSAQENFIAACKNISTTAPDTRLGKILYRELKLRKI</sequence>
<protein>
    <recommendedName>
        <fullName evidence="1">KAP NTPase domain-containing protein</fullName>
    </recommendedName>
</protein>
<feature type="domain" description="KAP NTPase" evidence="1">
    <location>
        <begin position="9"/>
        <end position="46"/>
    </location>
</feature>
<dbReference type="EMBL" id="MZZJ01000011">
    <property type="protein sequence ID" value="RXE50451.1"/>
    <property type="molecule type" value="Genomic_DNA"/>
</dbReference>
<dbReference type="InterPro" id="IPR027417">
    <property type="entry name" value="P-loop_NTPase"/>
</dbReference>
<dbReference type="Pfam" id="PF07693">
    <property type="entry name" value="KAP_NTPase"/>
    <property type="match status" value="1"/>
</dbReference>
<evidence type="ECO:0000313" key="2">
    <source>
        <dbReference type="EMBL" id="RXE50451.1"/>
    </source>
</evidence>